<evidence type="ECO:0000313" key="2">
    <source>
        <dbReference type="Proteomes" id="UP001054945"/>
    </source>
</evidence>
<name>A0AAV4V4S3_CAEEX</name>
<keyword evidence="2" id="KW-1185">Reference proteome</keyword>
<dbReference type="EMBL" id="BPLR01013963">
    <property type="protein sequence ID" value="GIY65111.1"/>
    <property type="molecule type" value="Genomic_DNA"/>
</dbReference>
<organism evidence="1 2">
    <name type="scientific">Caerostris extrusa</name>
    <name type="common">Bark spider</name>
    <name type="synonym">Caerostris bankana</name>
    <dbReference type="NCBI Taxonomy" id="172846"/>
    <lineage>
        <taxon>Eukaryota</taxon>
        <taxon>Metazoa</taxon>
        <taxon>Ecdysozoa</taxon>
        <taxon>Arthropoda</taxon>
        <taxon>Chelicerata</taxon>
        <taxon>Arachnida</taxon>
        <taxon>Araneae</taxon>
        <taxon>Araneomorphae</taxon>
        <taxon>Entelegynae</taxon>
        <taxon>Araneoidea</taxon>
        <taxon>Araneidae</taxon>
        <taxon>Caerostris</taxon>
    </lineage>
</organism>
<evidence type="ECO:0000313" key="1">
    <source>
        <dbReference type="EMBL" id="GIY65111.1"/>
    </source>
</evidence>
<protein>
    <submittedName>
        <fullName evidence="1">Uncharacterized protein</fullName>
    </submittedName>
</protein>
<accession>A0AAV4V4S3</accession>
<sequence>MPAMDTDSRCVGLKEVSTPIYCLLRYSFLTVEVPGTDVDHRCQFSIVKAAEKFRGFIDPSVKMGDECSSGSNCLLAVRAVEFMPTIMQKRNKCDYR</sequence>
<reference evidence="1 2" key="1">
    <citation type="submission" date="2021-06" db="EMBL/GenBank/DDBJ databases">
        <title>Caerostris extrusa draft genome.</title>
        <authorList>
            <person name="Kono N."/>
            <person name="Arakawa K."/>
        </authorList>
    </citation>
    <scope>NUCLEOTIDE SEQUENCE [LARGE SCALE GENOMIC DNA]</scope>
</reference>
<dbReference type="Proteomes" id="UP001054945">
    <property type="component" value="Unassembled WGS sequence"/>
</dbReference>
<comment type="caution">
    <text evidence="1">The sequence shown here is derived from an EMBL/GenBank/DDBJ whole genome shotgun (WGS) entry which is preliminary data.</text>
</comment>
<gene>
    <name evidence="1" type="ORF">CEXT_648541</name>
</gene>
<dbReference type="AlphaFoldDB" id="A0AAV4V4S3"/>
<proteinExistence type="predicted"/>